<dbReference type="Pfam" id="PF00391">
    <property type="entry name" value="PEP-utilizers"/>
    <property type="match status" value="1"/>
</dbReference>
<comment type="function">
    <text evidence="2">Catalyzes the phosphorylation of pyruvate to phosphoenolpyruvate.</text>
</comment>
<keyword evidence="11" id="KW-0067">ATP-binding</keyword>
<dbReference type="InterPro" id="IPR006319">
    <property type="entry name" value="PEP_synth"/>
</dbReference>
<dbReference type="KEGG" id="cdc:CD196_0526"/>
<keyword evidence="8" id="KW-0479">Metal-binding</keyword>
<evidence type="ECO:0000256" key="4">
    <source>
        <dbReference type="ARBA" id="ARBA00007837"/>
    </source>
</evidence>
<evidence type="ECO:0000256" key="13">
    <source>
        <dbReference type="ARBA" id="ARBA00033470"/>
    </source>
</evidence>
<reference evidence="17 18" key="1">
    <citation type="journal article" date="2009" name="Genome Biol.">
        <title>Comparative genome and phenotypic analysis of Clostridium difficile 027 strains provides insight into the evolution of a hypervirulent bacterium.</title>
        <authorList>
            <person name="Stabler R.A."/>
            <person name="He M."/>
            <person name="Dawson L."/>
            <person name="Martin M."/>
            <person name="Valiente E."/>
            <person name="Corton C."/>
            <person name="Lawley T.D."/>
            <person name="Sebaihia M."/>
            <person name="Quail M.A."/>
            <person name="Rose G."/>
            <person name="Gerding D.N."/>
            <person name="Gibert M."/>
            <person name="Popoff M.R."/>
            <person name="Parkhill J."/>
            <person name="Dougan G."/>
            <person name="Wren B.W."/>
        </authorList>
    </citation>
    <scope>NUCLEOTIDE SEQUENCE [LARGE SCALE GENOMIC DNA]</scope>
    <source>
        <strain evidence="17 18">CD196</strain>
    </source>
</reference>
<dbReference type="GO" id="GO:0005524">
    <property type="term" value="F:ATP binding"/>
    <property type="evidence" value="ECO:0007669"/>
    <property type="project" value="UniProtKB-KW"/>
</dbReference>
<evidence type="ECO:0000256" key="8">
    <source>
        <dbReference type="ARBA" id="ARBA00022723"/>
    </source>
</evidence>
<comment type="cofactor">
    <cofactor evidence="1">
        <name>Mg(2+)</name>
        <dbReference type="ChEBI" id="CHEBI:18420"/>
    </cofactor>
</comment>
<comment type="catalytic activity">
    <reaction evidence="14">
        <text>pyruvate + ATP + H2O = phosphoenolpyruvate + AMP + phosphate + 2 H(+)</text>
        <dbReference type="Rhea" id="RHEA:11364"/>
        <dbReference type="ChEBI" id="CHEBI:15361"/>
        <dbReference type="ChEBI" id="CHEBI:15377"/>
        <dbReference type="ChEBI" id="CHEBI:15378"/>
        <dbReference type="ChEBI" id="CHEBI:30616"/>
        <dbReference type="ChEBI" id="CHEBI:43474"/>
        <dbReference type="ChEBI" id="CHEBI:58702"/>
        <dbReference type="ChEBI" id="CHEBI:456215"/>
        <dbReference type="EC" id="2.7.9.2"/>
    </reaction>
</comment>
<proteinExistence type="inferred from homology"/>
<keyword evidence="10 17" id="KW-0418">Kinase</keyword>
<dbReference type="Gene3D" id="3.50.30.10">
    <property type="entry name" value="Phosphohistidine domain"/>
    <property type="match status" value="1"/>
</dbReference>
<feature type="domain" description="Pyruvate phosphate dikinase AMP/ATP-binding" evidence="16">
    <location>
        <begin position="18"/>
        <end position="316"/>
    </location>
</feature>
<dbReference type="GO" id="GO:0046872">
    <property type="term" value="F:metal ion binding"/>
    <property type="evidence" value="ECO:0007669"/>
    <property type="project" value="UniProtKB-KW"/>
</dbReference>
<dbReference type="SUPFAM" id="SSF56059">
    <property type="entry name" value="Glutathione synthetase ATP-binding domain-like"/>
    <property type="match status" value="1"/>
</dbReference>
<dbReference type="Gene3D" id="3.30.470.20">
    <property type="entry name" value="ATP-grasp fold, B domain"/>
    <property type="match status" value="1"/>
</dbReference>
<evidence type="ECO:0000256" key="5">
    <source>
        <dbReference type="ARBA" id="ARBA00011996"/>
    </source>
</evidence>
<comment type="pathway">
    <text evidence="3">Carbohydrate biosynthesis; gluconeogenesis.</text>
</comment>
<dbReference type="EC" id="2.7.9.2" evidence="5"/>
<evidence type="ECO:0000256" key="6">
    <source>
        <dbReference type="ARBA" id="ARBA00021623"/>
    </source>
</evidence>
<keyword evidence="12" id="KW-0460">Magnesium</keyword>
<dbReference type="Gene3D" id="3.30.1490.20">
    <property type="entry name" value="ATP-grasp fold, A domain"/>
    <property type="match status" value="1"/>
</dbReference>
<dbReference type="EMBL" id="FN538970">
    <property type="protein sequence ID" value="CBA61018.1"/>
    <property type="molecule type" value="Genomic_DNA"/>
</dbReference>
<dbReference type="PANTHER" id="PTHR43030">
    <property type="entry name" value="PHOSPHOENOLPYRUVATE SYNTHASE"/>
    <property type="match status" value="1"/>
</dbReference>
<dbReference type="HOGENOM" id="CLU_005950_0_0_9"/>
<dbReference type="SUPFAM" id="SSF52009">
    <property type="entry name" value="Phosphohistidine domain"/>
    <property type="match status" value="1"/>
</dbReference>
<dbReference type="AlphaFoldDB" id="A0A0H3N088"/>
<dbReference type="InterPro" id="IPR036637">
    <property type="entry name" value="Phosphohistidine_dom_sf"/>
</dbReference>
<gene>
    <name evidence="17" type="ordered locus">CD196_0526</name>
</gene>
<evidence type="ECO:0000313" key="17">
    <source>
        <dbReference type="EMBL" id="CBA61018.1"/>
    </source>
</evidence>
<evidence type="ECO:0000259" key="16">
    <source>
        <dbReference type="Pfam" id="PF01326"/>
    </source>
</evidence>
<keyword evidence="7" id="KW-0808">Transferase</keyword>
<keyword evidence="9" id="KW-0547">Nucleotide-binding</keyword>
<dbReference type="PANTHER" id="PTHR43030:SF1">
    <property type="entry name" value="PHOSPHOENOLPYRUVATE SYNTHASE"/>
    <property type="match status" value="1"/>
</dbReference>
<evidence type="ECO:0000256" key="2">
    <source>
        <dbReference type="ARBA" id="ARBA00002988"/>
    </source>
</evidence>
<protein>
    <recommendedName>
        <fullName evidence="6">Phosphoenolpyruvate synthase</fullName>
        <ecNumber evidence="5">2.7.9.2</ecNumber>
    </recommendedName>
    <alternativeName>
        <fullName evidence="13">Pyruvate, water dikinase</fullName>
    </alternativeName>
</protein>
<evidence type="ECO:0000313" key="18">
    <source>
        <dbReference type="Proteomes" id="UP000002068"/>
    </source>
</evidence>
<evidence type="ECO:0000256" key="10">
    <source>
        <dbReference type="ARBA" id="ARBA00022777"/>
    </source>
</evidence>
<sequence>MIMIYYVLPLEHKQATIEIVGGKGMSLSKLLTAGIPVPDGFHVTTASYQIFVETNHIQSRINKLLDGIDSNNTNQLEDVSKKIGELFHNGEMPQEVSDAIKTAYAGLGNISVAVRSSATAEDLPDASFAGQQETYLNIQGEDKVIDAVKRCWASLWTARAIAYRVKNNIKHEIVALAVVVQKLAFSDSSGIMFTLNPINGRRSEMIINAAWGLGEAVVSSLVTPDTIVVDKDSERIISYEVANKEIMTVRTSEGTEETMVPERLRKKYALTRNQVMQLIQLGKKIEKYYQMPMDVEWALEKDKLYIVQARPITVLPPEWVLPEQDVVYTKGSLAEHLPNPVTPLFATLGLEIVNRASELLWIDMFGKSAKKLLPKNGAYTVINGYVYLSAKSKPLLIAIKSLSPRSLRRTLMNSVARWETARKGYEDAIKQWEEKPLHTMNAHQIMDGIQTIFYAACIYFTRIQLTLPAASISETLFTKLFQGAVRRAGITDTSVFLLGFDTIALQSEKELWGLSEWVKQNNSINLYLQNSPAIKIAEDFMSSVMPVGVSQEVWIEWKNRINKYFKEFGRTAYEFDFAYSTPQETLTPTFESVKTFVEGKGESPFLRQTTFEKRRKHAEEEILQHIGGLRKKLFFKLLHWAQETSPMRENAIYLMGMGHPLIRCMFQEISERFIRGGAISHLDDIYWLTKSELEVLIEQLDKNKSLSDMNGIIPVRKAELKKYMGYVSPSKLPEKNKKTISQAPQKQKDGKIVLTGIGTSTGVVTAPACVLNSPADFESFQPGSVLVAVTTTPAWTPLFSSASAIVTDIGGPLSHSSIVAREYGIPAVMATHIATRTIKSGQMITVDGLAGTVTFDE</sequence>
<dbReference type="GO" id="GO:0008986">
    <property type="term" value="F:pyruvate, water dikinase activity"/>
    <property type="evidence" value="ECO:0007669"/>
    <property type="project" value="UniProtKB-EC"/>
</dbReference>
<feature type="domain" description="PEP-utilising enzyme mobile" evidence="15">
    <location>
        <begin position="780"/>
        <end position="851"/>
    </location>
</feature>
<dbReference type="InterPro" id="IPR002192">
    <property type="entry name" value="PPDK_AMP/ATP-bd"/>
</dbReference>
<dbReference type="Proteomes" id="UP000002068">
    <property type="component" value="Chromosome"/>
</dbReference>
<comment type="similarity">
    <text evidence="4">Belongs to the PEP-utilizing enzyme family.</text>
</comment>
<dbReference type="InterPro" id="IPR013815">
    <property type="entry name" value="ATP_grasp_subdomain_1"/>
</dbReference>
<evidence type="ECO:0000256" key="9">
    <source>
        <dbReference type="ARBA" id="ARBA00022741"/>
    </source>
</evidence>
<evidence type="ECO:0000259" key="15">
    <source>
        <dbReference type="Pfam" id="PF00391"/>
    </source>
</evidence>
<accession>A0A0H3N088</accession>
<evidence type="ECO:0000256" key="11">
    <source>
        <dbReference type="ARBA" id="ARBA00022840"/>
    </source>
</evidence>
<dbReference type="Pfam" id="PF01326">
    <property type="entry name" value="PPDK_N"/>
    <property type="match status" value="1"/>
</dbReference>
<organism evidence="17 18">
    <name type="scientific">Clostridioides difficile (strain CD196)</name>
    <name type="common">Peptoclostridium difficile</name>
    <dbReference type="NCBI Taxonomy" id="645462"/>
    <lineage>
        <taxon>Bacteria</taxon>
        <taxon>Bacillati</taxon>
        <taxon>Bacillota</taxon>
        <taxon>Clostridia</taxon>
        <taxon>Peptostreptococcales</taxon>
        <taxon>Peptostreptococcaceae</taxon>
        <taxon>Clostridioides</taxon>
    </lineage>
</organism>
<evidence type="ECO:0000256" key="1">
    <source>
        <dbReference type="ARBA" id="ARBA00001946"/>
    </source>
</evidence>
<dbReference type="FunFam" id="3.30.1490.20:FF:000010">
    <property type="entry name" value="Phosphoenolpyruvate synthase"/>
    <property type="match status" value="1"/>
</dbReference>
<evidence type="ECO:0000256" key="14">
    <source>
        <dbReference type="ARBA" id="ARBA00047700"/>
    </source>
</evidence>
<evidence type="ECO:0000256" key="3">
    <source>
        <dbReference type="ARBA" id="ARBA00004742"/>
    </source>
</evidence>
<dbReference type="InterPro" id="IPR008279">
    <property type="entry name" value="PEP-util_enz_mobile_dom"/>
</dbReference>
<evidence type="ECO:0000256" key="12">
    <source>
        <dbReference type="ARBA" id="ARBA00022842"/>
    </source>
</evidence>
<name>A0A0H3N088_CLODC</name>
<evidence type="ECO:0000256" key="7">
    <source>
        <dbReference type="ARBA" id="ARBA00022679"/>
    </source>
</evidence>